<protein>
    <recommendedName>
        <fullName evidence="5">Lipoprotein</fullName>
    </recommendedName>
</protein>
<sequence length="264" mass="26808">MPKLRLAALVCIAALVGPLVTGCGASSGTPAQPAASSSAVPSALGSAHSSASQTPAISASQLLAGVQKAAAAAGSVHMSGTRTDTKSRTVSIEETGTLDGTNMHASSRYADVVYEVLVVDGAGYVKGNKAYWVQEGKLSDEQATQIGDRWVTVDAALRDEIVRMSPRQVIQNLFSTLSAADFEATVSREDAAGIPAYTVSNGGKKTVVAAVDSLLPIHLSTEGISLNFDRWNAVAPVGAPAADQVIDTSPSPAGSPSAASSSAR</sequence>
<dbReference type="Proteomes" id="UP000198815">
    <property type="component" value="Unassembled WGS sequence"/>
</dbReference>
<gene>
    <name evidence="3" type="ORF">SAMN05443377_1168</name>
</gene>
<dbReference type="EMBL" id="FOGZ01000016">
    <property type="protein sequence ID" value="SER88411.1"/>
    <property type="molecule type" value="Genomic_DNA"/>
</dbReference>
<evidence type="ECO:0000313" key="3">
    <source>
        <dbReference type="EMBL" id="SER88411.1"/>
    </source>
</evidence>
<feature type="region of interest" description="Disordered" evidence="1">
    <location>
        <begin position="27"/>
        <end position="46"/>
    </location>
</feature>
<organism evidence="3 4">
    <name type="scientific">Propionibacterium cyclohexanicum</name>
    <dbReference type="NCBI Taxonomy" id="64702"/>
    <lineage>
        <taxon>Bacteria</taxon>
        <taxon>Bacillati</taxon>
        <taxon>Actinomycetota</taxon>
        <taxon>Actinomycetes</taxon>
        <taxon>Propionibacteriales</taxon>
        <taxon>Propionibacteriaceae</taxon>
        <taxon>Propionibacterium</taxon>
    </lineage>
</organism>
<feature type="chain" id="PRO_5039309533" description="Lipoprotein" evidence="2">
    <location>
        <begin position="22"/>
        <end position="264"/>
    </location>
</feature>
<feature type="region of interest" description="Disordered" evidence="1">
    <location>
        <begin position="243"/>
        <end position="264"/>
    </location>
</feature>
<reference evidence="3 4" key="1">
    <citation type="submission" date="2016-10" db="EMBL/GenBank/DDBJ databases">
        <authorList>
            <person name="de Groot N.N."/>
        </authorList>
    </citation>
    <scope>NUCLEOTIDE SEQUENCE [LARGE SCALE GENOMIC DNA]</scope>
    <source>
        <strain evidence="3 4">DSM 16859</strain>
    </source>
</reference>
<name>A0A1H9SU25_9ACTN</name>
<keyword evidence="4" id="KW-1185">Reference proteome</keyword>
<feature type="region of interest" description="Disordered" evidence="1">
    <location>
        <begin position="74"/>
        <end position="98"/>
    </location>
</feature>
<evidence type="ECO:0000313" key="4">
    <source>
        <dbReference type="Proteomes" id="UP000198815"/>
    </source>
</evidence>
<evidence type="ECO:0008006" key="5">
    <source>
        <dbReference type="Google" id="ProtNLM"/>
    </source>
</evidence>
<accession>A0A1H9SU25</accession>
<proteinExistence type="predicted"/>
<feature type="signal peptide" evidence="2">
    <location>
        <begin position="1"/>
        <end position="21"/>
    </location>
</feature>
<dbReference type="AlphaFoldDB" id="A0A1H9SU25"/>
<evidence type="ECO:0000256" key="2">
    <source>
        <dbReference type="SAM" id="SignalP"/>
    </source>
</evidence>
<dbReference type="PROSITE" id="PS51257">
    <property type="entry name" value="PROKAR_LIPOPROTEIN"/>
    <property type="match status" value="1"/>
</dbReference>
<evidence type="ECO:0000256" key="1">
    <source>
        <dbReference type="SAM" id="MobiDB-lite"/>
    </source>
</evidence>
<feature type="compositionally biased region" description="Low complexity" evidence="1">
    <location>
        <begin position="249"/>
        <end position="264"/>
    </location>
</feature>
<dbReference type="Gene3D" id="2.50.20.20">
    <property type="match status" value="1"/>
</dbReference>
<keyword evidence="2" id="KW-0732">Signal</keyword>
<feature type="compositionally biased region" description="Polar residues" evidence="1">
    <location>
        <begin position="78"/>
        <end position="98"/>
    </location>
</feature>